<dbReference type="EMBL" id="CM007650">
    <property type="protein sequence ID" value="ONM56470.1"/>
    <property type="molecule type" value="Genomic_DNA"/>
</dbReference>
<organism evidence="2">
    <name type="scientific">Zea mays</name>
    <name type="common">Maize</name>
    <dbReference type="NCBI Taxonomy" id="4577"/>
    <lineage>
        <taxon>Eukaryota</taxon>
        <taxon>Viridiplantae</taxon>
        <taxon>Streptophyta</taxon>
        <taxon>Embryophyta</taxon>
        <taxon>Tracheophyta</taxon>
        <taxon>Spermatophyta</taxon>
        <taxon>Magnoliopsida</taxon>
        <taxon>Liliopsida</taxon>
        <taxon>Poales</taxon>
        <taxon>Poaceae</taxon>
        <taxon>PACMAD clade</taxon>
        <taxon>Panicoideae</taxon>
        <taxon>Andropogonodae</taxon>
        <taxon>Andropogoneae</taxon>
        <taxon>Tripsacinae</taxon>
        <taxon>Zea</taxon>
    </lineage>
</organism>
<feature type="region of interest" description="Disordered" evidence="1">
    <location>
        <begin position="1"/>
        <end position="99"/>
    </location>
</feature>
<feature type="compositionally biased region" description="Low complexity" evidence="1">
    <location>
        <begin position="1"/>
        <end position="10"/>
    </location>
</feature>
<evidence type="ECO:0000256" key="1">
    <source>
        <dbReference type="SAM" id="MobiDB-lite"/>
    </source>
</evidence>
<name>A0A1D6I8V7_MAIZE</name>
<feature type="compositionally biased region" description="Basic and acidic residues" evidence="1">
    <location>
        <begin position="40"/>
        <end position="50"/>
    </location>
</feature>
<feature type="compositionally biased region" description="Basic and acidic residues" evidence="1">
    <location>
        <begin position="59"/>
        <end position="69"/>
    </location>
</feature>
<sequence>MCSGSWSWSSSKKRPSLVVVNLKRQQLQKTPPPTAEAEEVESRSRGHGDGEPEALPGEPVHHRGEREAAGEGQRAPPREPRAAPGPVQDAGRARGRSGSWSCVRLLPLAAC</sequence>
<reference evidence="2" key="1">
    <citation type="submission" date="2015-12" db="EMBL/GenBank/DDBJ databases">
        <title>Update maize B73 reference genome by single molecule sequencing technologies.</title>
        <authorList>
            <consortium name="Maize Genome Sequencing Project"/>
            <person name="Ware D."/>
        </authorList>
    </citation>
    <scope>NUCLEOTIDE SEQUENCE [LARGE SCALE GENOMIC DNA]</scope>
    <source>
        <tissue evidence="2">Seedling</tissue>
    </source>
</reference>
<gene>
    <name evidence="2" type="ORF">ZEAMMB73_Zm00001d021192</name>
</gene>
<dbReference type="AlphaFoldDB" id="A0A1D6I8V7"/>
<accession>A0A1D6I8V7</accession>
<protein>
    <submittedName>
        <fullName evidence="2">Uncharacterized protein</fullName>
    </submittedName>
</protein>
<evidence type="ECO:0000313" key="2">
    <source>
        <dbReference type="EMBL" id="ONM56470.1"/>
    </source>
</evidence>
<proteinExistence type="predicted"/>